<dbReference type="Gene3D" id="1.10.287.460">
    <property type="entry name" value="Peptidyl-prolyl cis-trans isomerase, FKBP-type, N-terminal domain"/>
    <property type="match status" value="1"/>
</dbReference>
<dbReference type="RefSeq" id="WP_004974089.1">
    <property type="nucleotide sequence ID" value="NZ_AP031566.1"/>
</dbReference>
<evidence type="ECO:0000313" key="10">
    <source>
        <dbReference type="EMBL" id="QGM26394.1"/>
    </source>
</evidence>
<feature type="domain" description="PPIase FKBP-type" evidence="8">
    <location>
        <begin position="142"/>
        <end position="228"/>
    </location>
</feature>
<gene>
    <name evidence="10" type="ORF">GJD93_01150</name>
    <name evidence="9" type="ORF">HX110_05570</name>
    <name evidence="11" type="ORF">J4G45_01675</name>
</gene>
<dbReference type="SUPFAM" id="SSF54534">
    <property type="entry name" value="FKBP-like"/>
    <property type="match status" value="1"/>
</dbReference>
<evidence type="ECO:0000313" key="9">
    <source>
        <dbReference type="EMBL" id="MDM1718621.1"/>
    </source>
</evidence>
<dbReference type="Gene3D" id="3.10.50.40">
    <property type="match status" value="1"/>
</dbReference>
<dbReference type="EMBL" id="JACANG010000007">
    <property type="protein sequence ID" value="MDM1718621.1"/>
    <property type="molecule type" value="Genomic_DNA"/>
</dbReference>
<evidence type="ECO:0000259" key="8">
    <source>
        <dbReference type="PROSITE" id="PS50059"/>
    </source>
</evidence>
<dbReference type="GeneID" id="64221822"/>
<dbReference type="InterPro" id="IPR036944">
    <property type="entry name" value="PPIase_FKBP_N_sf"/>
</dbReference>
<dbReference type="Proteomes" id="UP001174419">
    <property type="component" value="Unassembled WGS sequence"/>
</dbReference>
<evidence type="ECO:0000256" key="1">
    <source>
        <dbReference type="ARBA" id="ARBA00000971"/>
    </source>
</evidence>
<keyword evidence="3 5" id="KW-0697">Rotamase</keyword>
<dbReference type="Proteomes" id="UP000405075">
    <property type="component" value="Chromosome"/>
</dbReference>
<keyword evidence="13" id="KW-1185">Reference proteome</keyword>
<evidence type="ECO:0000256" key="5">
    <source>
        <dbReference type="PROSITE-ProRule" id="PRU00277"/>
    </source>
</evidence>
<dbReference type="PROSITE" id="PS50059">
    <property type="entry name" value="FKBP_PPIASE"/>
    <property type="match status" value="1"/>
</dbReference>
<name>A0AAP4M316_9GAMM</name>
<dbReference type="EMBL" id="CP071770">
    <property type="protein sequence ID" value="QTD61931.1"/>
    <property type="molecule type" value="Genomic_DNA"/>
</dbReference>
<evidence type="ECO:0000313" key="11">
    <source>
        <dbReference type="EMBL" id="QTD61931.1"/>
    </source>
</evidence>
<dbReference type="Pfam" id="PF00254">
    <property type="entry name" value="FKBP_C"/>
    <property type="match status" value="1"/>
</dbReference>
<accession>A0AAP4M316</accession>
<dbReference type="GO" id="GO:0003755">
    <property type="term" value="F:peptidyl-prolyl cis-trans isomerase activity"/>
    <property type="evidence" value="ECO:0007669"/>
    <property type="project" value="UniProtKB-UniRule"/>
</dbReference>
<dbReference type="InterPro" id="IPR000774">
    <property type="entry name" value="PPIase_FKBP_N"/>
</dbReference>
<dbReference type="Pfam" id="PF01346">
    <property type="entry name" value="FKBP_N"/>
    <property type="match status" value="1"/>
</dbReference>
<evidence type="ECO:0000256" key="7">
    <source>
        <dbReference type="SAM" id="SignalP"/>
    </source>
</evidence>
<dbReference type="FunFam" id="3.10.50.40:FF:000006">
    <property type="entry name" value="Peptidyl-prolyl cis-trans isomerase"/>
    <property type="match status" value="1"/>
</dbReference>
<dbReference type="Proteomes" id="UP000663954">
    <property type="component" value="Chromosome"/>
</dbReference>
<reference evidence="10" key="2">
    <citation type="submission" date="2019-11" db="EMBL/GenBank/DDBJ databases">
        <authorList>
            <person name="Yao H."/>
            <person name="Du X."/>
            <person name="Yu R."/>
            <person name="Li A."/>
        </authorList>
    </citation>
    <scope>NUCLEOTIDE SEQUENCE</scope>
    <source>
        <strain evidence="10">19110F47</strain>
    </source>
</reference>
<reference evidence="11" key="5">
    <citation type="submission" date="2021-03" db="EMBL/GenBank/DDBJ databases">
        <authorList>
            <person name="Ma J."/>
        </authorList>
    </citation>
    <scope>NUCLEOTIDE SEQUENCE</scope>
    <source>
        <strain evidence="11">GX5</strain>
    </source>
</reference>
<evidence type="ECO:0000256" key="3">
    <source>
        <dbReference type="ARBA" id="ARBA00023110"/>
    </source>
</evidence>
<feature type="chain" id="PRO_5044711631" description="Peptidyl-prolyl cis-trans isomerase" evidence="7">
    <location>
        <begin position="20"/>
        <end position="229"/>
    </location>
</feature>
<dbReference type="InterPro" id="IPR001179">
    <property type="entry name" value="PPIase_FKBP_dom"/>
</dbReference>
<comment type="catalytic activity">
    <reaction evidence="1 5 6">
        <text>[protein]-peptidylproline (omega=180) = [protein]-peptidylproline (omega=0)</text>
        <dbReference type="Rhea" id="RHEA:16237"/>
        <dbReference type="Rhea" id="RHEA-COMP:10747"/>
        <dbReference type="Rhea" id="RHEA-COMP:10748"/>
        <dbReference type="ChEBI" id="CHEBI:83833"/>
        <dbReference type="ChEBI" id="CHEBI:83834"/>
        <dbReference type="EC" id="5.2.1.8"/>
    </reaction>
</comment>
<dbReference type="GO" id="GO:0006457">
    <property type="term" value="P:protein folding"/>
    <property type="evidence" value="ECO:0007669"/>
    <property type="project" value="InterPro"/>
</dbReference>
<evidence type="ECO:0000313" key="14">
    <source>
        <dbReference type="Proteomes" id="UP001174419"/>
    </source>
</evidence>
<organism evidence="9 14">
    <name type="scientific">Acinetobacter towneri</name>
    <dbReference type="NCBI Taxonomy" id="202956"/>
    <lineage>
        <taxon>Bacteria</taxon>
        <taxon>Pseudomonadati</taxon>
        <taxon>Pseudomonadota</taxon>
        <taxon>Gammaproteobacteria</taxon>
        <taxon>Moraxellales</taxon>
        <taxon>Moraxellaceae</taxon>
        <taxon>Acinetobacter</taxon>
    </lineage>
</organism>
<reference evidence="9" key="4">
    <citation type="submission" date="2020-06" db="EMBL/GenBank/DDBJ databases">
        <authorList>
            <person name="Dong N."/>
        </authorList>
    </citation>
    <scope>NUCLEOTIDE SEQUENCE</scope>
    <source>
        <strain evidence="9">DF49-4</strain>
    </source>
</reference>
<dbReference type="AlphaFoldDB" id="A0AAP4M316"/>
<dbReference type="EMBL" id="CP046045">
    <property type="protein sequence ID" value="QGM26394.1"/>
    <property type="molecule type" value="Genomic_DNA"/>
</dbReference>
<evidence type="ECO:0000256" key="4">
    <source>
        <dbReference type="ARBA" id="ARBA00023235"/>
    </source>
</evidence>
<protein>
    <recommendedName>
        <fullName evidence="6">Peptidyl-prolyl cis-trans isomerase</fullName>
        <ecNumber evidence="6">5.2.1.8</ecNumber>
    </recommendedName>
</protein>
<evidence type="ECO:0000313" key="13">
    <source>
        <dbReference type="Proteomes" id="UP000663954"/>
    </source>
</evidence>
<comment type="similarity">
    <text evidence="2 6">Belongs to the FKBP-type PPIase family.</text>
</comment>
<evidence type="ECO:0000256" key="6">
    <source>
        <dbReference type="RuleBase" id="RU003915"/>
    </source>
</evidence>
<keyword evidence="4 5" id="KW-0413">Isomerase</keyword>
<feature type="signal peptide" evidence="7">
    <location>
        <begin position="1"/>
        <end position="19"/>
    </location>
</feature>
<reference evidence="9" key="6">
    <citation type="journal article" date="2022" name="Sci. Total Environ.">
        <title>Prevalence, transmission, and molecular epidemiology of tet(X)-positive bacteria among humans, animals, and environmental niches in China: An epidemiological, and genomic-based study.</title>
        <authorList>
            <person name="Dong N."/>
            <person name="Zeng Y."/>
            <person name="Cai C."/>
            <person name="Sun C."/>
            <person name="Lu J."/>
            <person name="Liu C."/>
            <person name="Zhou H."/>
            <person name="Sun Q."/>
            <person name="Shu L."/>
            <person name="Wang H."/>
            <person name="Wang Y."/>
            <person name="Wang S."/>
            <person name="Wu C."/>
            <person name="Chan E.W."/>
            <person name="Chen G."/>
            <person name="Shen Z."/>
            <person name="Chen S."/>
            <person name="Zhang R."/>
        </authorList>
    </citation>
    <scope>NUCLEOTIDE SEQUENCE</scope>
    <source>
        <strain evidence="9">DF49-4</strain>
    </source>
</reference>
<reference evidence="12" key="1">
    <citation type="submission" date="2019-11" db="EMBL/GenBank/DDBJ databases">
        <title>Escherichia coli 1916D6.</title>
        <authorList>
            <person name="Yao H."/>
            <person name="Du X."/>
            <person name="Yu R."/>
            <person name="Li A."/>
        </authorList>
    </citation>
    <scope>NUCLEOTIDE SEQUENCE [LARGE SCALE GENOMIC DNA]</scope>
    <source>
        <strain evidence="12">19110F47</strain>
    </source>
</reference>
<dbReference type="InterPro" id="IPR046357">
    <property type="entry name" value="PPIase_dom_sf"/>
</dbReference>
<evidence type="ECO:0000313" key="12">
    <source>
        <dbReference type="Proteomes" id="UP000405075"/>
    </source>
</evidence>
<sequence>MKKHLALVCIALLSSGSFAKTVTNKSPVADQVGYSFGYLMGRSNAETLKDIDLEAFIAGLKMATQDQAASLSDEEMARVLTQFKKQAEAKQLIELKKVADSNAKIGQAFLNNNAKKAGVKVTKSGLQYQVLQAGTGKSPKATSTVKVHYEGRLIDGTVFDSSIARDQAAEFQVSQVIQGWTEGLQLMKVGAKYRFFIPAALAYGQIGSGDAIEPNSTLIFDVELLEIVK</sequence>
<proteinExistence type="inferred from homology"/>
<reference evidence="11 13" key="3">
    <citation type="journal article" date="2020" name="Front. Cell. Infect. Microbiol.">
        <title>Characterization of Three Porcine Acinetobacter towneri Strains Co-Harboring tet(X3) and bla OXA-58.</title>
        <authorList>
            <person name="Ma J."/>
            <person name="Wang J."/>
            <person name="Feng J."/>
            <person name="Liu Y."/>
            <person name="Yang B."/>
            <person name="Li R."/>
            <person name="Bai L."/>
            <person name="He T."/>
            <person name="Wang X."/>
            <person name="Yang Z."/>
        </authorList>
    </citation>
    <scope>NUCLEOTIDE SEQUENCE [LARGE SCALE GENOMIC DNA]</scope>
    <source>
        <strain evidence="11 13">GX5</strain>
    </source>
</reference>
<dbReference type="PANTHER" id="PTHR43811:SF19">
    <property type="entry name" value="39 KDA FK506-BINDING NUCLEAR PROTEIN"/>
    <property type="match status" value="1"/>
</dbReference>
<evidence type="ECO:0000256" key="2">
    <source>
        <dbReference type="ARBA" id="ARBA00006577"/>
    </source>
</evidence>
<dbReference type="PANTHER" id="PTHR43811">
    <property type="entry name" value="FKBP-TYPE PEPTIDYL-PROLYL CIS-TRANS ISOMERASE FKPA"/>
    <property type="match status" value="1"/>
</dbReference>
<keyword evidence="7" id="KW-0732">Signal</keyword>
<dbReference type="EC" id="5.2.1.8" evidence="6"/>